<feature type="compositionally biased region" description="Basic and acidic residues" evidence="2">
    <location>
        <begin position="1"/>
        <end position="18"/>
    </location>
</feature>
<feature type="region of interest" description="Disordered" evidence="2">
    <location>
        <begin position="1"/>
        <end position="33"/>
    </location>
</feature>
<dbReference type="AlphaFoldDB" id="A0A1Y2A3W5"/>
<evidence type="ECO:0008006" key="6">
    <source>
        <dbReference type="Google" id="ProtNLM"/>
    </source>
</evidence>
<evidence type="ECO:0000256" key="2">
    <source>
        <dbReference type="SAM" id="MobiDB-lite"/>
    </source>
</evidence>
<proteinExistence type="inferred from homology"/>
<keyword evidence="3" id="KW-0472">Membrane</keyword>
<evidence type="ECO:0000256" key="1">
    <source>
        <dbReference type="ARBA" id="ARBA00035112"/>
    </source>
</evidence>
<dbReference type="STRING" id="1231657.A0A1Y2A3W5"/>
<dbReference type="GO" id="GO:0043386">
    <property type="term" value="P:mycotoxin biosynthetic process"/>
    <property type="evidence" value="ECO:0007669"/>
    <property type="project" value="InterPro"/>
</dbReference>
<feature type="transmembrane region" description="Helical" evidence="3">
    <location>
        <begin position="42"/>
        <end position="65"/>
    </location>
</feature>
<keyword evidence="5" id="KW-1185">Reference proteome</keyword>
<keyword evidence="3" id="KW-0812">Transmembrane</keyword>
<evidence type="ECO:0000313" key="5">
    <source>
        <dbReference type="Proteomes" id="UP000193144"/>
    </source>
</evidence>
<accession>A0A1Y2A3W5</accession>
<dbReference type="OrthoDB" id="3687641at2759"/>
<comment type="caution">
    <text evidence="4">The sequence shown here is derived from an EMBL/GenBank/DDBJ whole genome shotgun (WGS) entry which is preliminary data.</text>
</comment>
<dbReference type="PANTHER" id="PTHR33365">
    <property type="entry name" value="YALI0B05434P"/>
    <property type="match status" value="1"/>
</dbReference>
<dbReference type="Pfam" id="PF11807">
    <property type="entry name" value="UstYa"/>
    <property type="match status" value="1"/>
</dbReference>
<dbReference type="EMBL" id="MCFA01000015">
    <property type="protein sequence ID" value="ORY16977.1"/>
    <property type="molecule type" value="Genomic_DNA"/>
</dbReference>
<dbReference type="InterPro" id="IPR021765">
    <property type="entry name" value="UstYa-like"/>
</dbReference>
<protein>
    <recommendedName>
        <fullName evidence="6">Tat pathway signal sequence</fullName>
    </recommendedName>
</protein>
<dbReference type="PANTHER" id="PTHR33365:SF7">
    <property type="entry name" value="TAT PATHWAY SIGNAL SEQUENCE"/>
    <property type="match status" value="1"/>
</dbReference>
<evidence type="ECO:0000256" key="3">
    <source>
        <dbReference type="SAM" id="Phobius"/>
    </source>
</evidence>
<gene>
    <name evidence="4" type="ORF">BCR34DRAFT_597362</name>
</gene>
<reference evidence="4 5" key="1">
    <citation type="submission" date="2016-07" db="EMBL/GenBank/DDBJ databases">
        <title>Pervasive Adenine N6-methylation of Active Genes in Fungi.</title>
        <authorList>
            <consortium name="DOE Joint Genome Institute"/>
            <person name="Mondo S.J."/>
            <person name="Dannebaum R.O."/>
            <person name="Kuo R.C."/>
            <person name="Labutti K."/>
            <person name="Haridas S."/>
            <person name="Kuo A."/>
            <person name="Salamov A."/>
            <person name="Ahrendt S.R."/>
            <person name="Lipzen A."/>
            <person name="Sullivan W."/>
            <person name="Andreopoulos W.B."/>
            <person name="Clum A."/>
            <person name="Lindquist E."/>
            <person name="Daum C."/>
            <person name="Ramamoorthy G.K."/>
            <person name="Gryganskyi A."/>
            <person name="Culley D."/>
            <person name="Magnuson J.K."/>
            <person name="James T.Y."/>
            <person name="O'Malley M.A."/>
            <person name="Stajich J.E."/>
            <person name="Spatafora J.W."/>
            <person name="Visel A."/>
            <person name="Grigoriev I.V."/>
        </authorList>
    </citation>
    <scope>NUCLEOTIDE SEQUENCE [LARGE SCALE GENOMIC DNA]</scope>
    <source>
        <strain evidence="4 5">CBS 115471</strain>
    </source>
</reference>
<dbReference type="Proteomes" id="UP000193144">
    <property type="component" value="Unassembled WGS sequence"/>
</dbReference>
<comment type="similarity">
    <text evidence="1">Belongs to the ustYa family.</text>
</comment>
<sequence length="264" mass="30356">MSENEKLLRSSDDTRSEQSNDCEDNDSFQTQRRPKGFLSRNAVTLGLAASNILLLVTLVLTIFFWKPSQIERFVETYSPARESIDFMLKNEHATDHSVQSKYSGYPNDDNNKAWEDLIQPTFFGATEQEIMQAGDTVDDSVKLEDGGYVAALGVYHEVHCLRQLRLFLYSEHYYPNLTHDNILYLQGHLDHCLEALRMSVMCNADLSLYTFRWKAANDDRPYPKSNASRKCVNWDGVESWAMQRKVSLTPMLLRTTGEADRIHL</sequence>
<organism evidence="4 5">
    <name type="scientific">Clohesyomyces aquaticus</name>
    <dbReference type="NCBI Taxonomy" id="1231657"/>
    <lineage>
        <taxon>Eukaryota</taxon>
        <taxon>Fungi</taxon>
        <taxon>Dikarya</taxon>
        <taxon>Ascomycota</taxon>
        <taxon>Pezizomycotina</taxon>
        <taxon>Dothideomycetes</taxon>
        <taxon>Pleosporomycetidae</taxon>
        <taxon>Pleosporales</taxon>
        <taxon>Lindgomycetaceae</taxon>
        <taxon>Clohesyomyces</taxon>
    </lineage>
</organism>
<keyword evidence="3" id="KW-1133">Transmembrane helix</keyword>
<evidence type="ECO:0000313" key="4">
    <source>
        <dbReference type="EMBL" id="ORY16977.1"/>
    </source>
</evidence>
<name>A0A1Y2A3W5_9PLEO</name>